<comment type="caution">
    <text evidence="7">The sequence shown here is derived from an EMBL/GenBank/DDBJ whole genome shotgun (WGS) entry which is preliminary data.</text>
</comment>
<proteinExistence type="inferred from homology"/>
<dbReference type="EMBL" id="SHBE01000008">
    <property type="protein sequence ID" value="RZO25936.1"/>
    <property type="molecule type" value="Genomic_DNA"/>
</dbReference>
<reference evidence="7 8" key="1">
    <citation type="submission" date="2019-02" db="EMBL/GenBank/DDBJ databases">
        <title>Prokaryotic population dynamics and viral predation in marine succession experiment using metagenomics: the confinement effect.</title>
        <authorList>
            <person name="Haro-Moreno J.M."/>
            <person name="Rodriguez-Valera F."/>
            <person name="Lopez-Perez M."/>
        </authorList>
    </citation>
    <scope>NUCLEOTIDE SEQUENCE [LARGE SCALE GENOMIC DNA]</scope>
    <source>
        <strain evidence="7">MED-G159</strain>
    </source>
</reference>
<keyword evidence="5 6" id="KW-0472">Membrane</keyword>
<evidence type="ECO:0000256" key="2">
    <source>
        <dbReference type="ARBA" id="ARBA00008333"/>
    </source>
</evidence>
<dbReference type="GO" id="GO:0033573">
    <property type="term" value="C:high-affinity iron permease complex"/>
    <property type="evidence" value="ECO:0007669"/>
    <property type="project" value="InterPro"/>
</dbReference>
<organism evidence="7 8">
    <name type="scientific">SAR86 cluster bacterium</name>
    <dbReference type="NCBI Taxonomy" id="2030880"/>
    <lineage>
        <taxon>Bacteria</taxon>
        <taxon>Pseudomonadati</taxon>
        <taxon>Pseudomonadota</taxon>
        <taxon>Gammaproteobacteria</taxon>
        <taxon>SAR86 cluster</taxon>
    </lineage>
</organism>
<dbReference type="PANTHER" id="PTHR31632">
    <property type="entry name" value="IRON TRANSPORTER FTH1"/>
    <property type="match status" value="1"/>
</dbReference>
<feature type="transmembrane region" description="Helical" evidence="6">
    <location>
        <begin position="102"/>
        <end position="124"/>
    </location>
</feature>
<feature type="transmembrane region" description="Helical" evidence="6">
    <location>
        <begin position="270"/>
        <end position="287"/>
    </location>
</feature>
<comment type="similarity">
    <text evidence="2">Belongs to the oxidase-dependent Fe transporter (OFeT) (TC 9.A.10.1) family.</text>
</comment>
<evidence type="ECO:0000256" key="6">
    <source>
        <dbReference type="SAM" id="Phobius"/>
    </source>
</evidence>
<keyword evidence="4 6" id="KW-1133">Transmembrane helix</keyword>
<dbReference type="InterPro" id="IPR004923">
    <property type="entry name" value="FTR1/Fip1/EfeU"/>
</dbReference>
<gene>
    <name evidence="7" type="ORF">EVA92_04265</name>
</gene>
<name>A0A520MXM3_9GAMM</name>
<dbReference type="GO" id="GO:0015093">
    <property type="term" value="F:ferrous iron transmembrane transporter activity"/>
    <property type="evidence" value="ECO:0007669"/>
    <property type="project" value="TreeGrafter"/>
</dbReference>
<dbReference type="PANTHER" id="PTHR31632:SF2">
    <property type="entry name" value="PLASMA MEMBRANE IRON PERMEASE"/>
    <property type="match status" value="1"/>
</dbReference>
<sequence length="292" mass="33121">MNEFIIVFREVLEASLIVGIIYTILSKSNFTDAIQKLWYGVAASIVASLAVAYIVVSLKDALGNNSSMALFEAIFMYITAGLIWYVVFWLSKHVSDRKELEGKAMTAAKISSWGVFFVIFFAILREGFETVVFLITSFSITESFSYIGFFSGAALAILLGYLVVVQGKRINLKKFFQGTTLLLVFLASGMVAYGTHEVESYLVKSNQLDKETITRPWDVLQPKSQLSKGENKVFYSYDESKNIYTHILHDSGNVGVFLKGFFGYNSNPNYIELVMWFLSLIFGLNLWRRFYY</sequence>
<accession>A0A520MXM3</accession>
<feature type="transmembrane region" description="Helical" evidence="6">
    <location>
        <begin position="175"/>
        <end position="195"/>
    </location>
</feature>
<feature type="transmembrane region" description="Helical" evidence="6">
    <location>
        <begin position="6"/>
        <end position="25"/>
    </location>
</feature>
<evidence type="ECO:0000256" key="5">
    <source>
        <dbReference type="ARBA" id="ARBA00023136"/>
    </source>
</evidence>
<keyword evidence="3 6" id="KW-0812">Transmembrane</keyword>
<evidence type="ECO:0000313" key="8">
    <source>
        <dbReference type="Proteomes" id="UP000315825"/>
    </source>
</evidence>
<evidence type="ECO:0000313" key="7">
    <source>
        <dbReference type="EMBL" id="RZO25936.1"/>
    </source>
</evidence>
<comment type="subcellular location">
    <subcellularLocation>
        <location evidence="1">Membrane</location>
        <topology evidence="1">Multi-pass membrane protein</topology>
    </subcellularLocation>
</comment>
<dbReference type="Pfam" id="PF03239">
    <property type="entry name" value="FTR1"/>
    <property type="match status" value="1"/>
</dbReference>
<evidence type="ECO:0000256" key="3">
    <source>
        <dbReference type="ARBA" id="ARBA00022692"/>
    </source>
</evidence>
<evidence type="ECO:0000256" key="1">
    <source>
        <dbReference type="ARBA" id="ARBA00004141"/>
    </source>
</evidence>
<dbReference type="Proteomes" id="UP000315825">
    <property type="component" value="Unassembled WGS sequence"/>
</dbReference>
<feature type="transmembrane region" description="Helical" evidence="6">
    <location>
        <begin position="144"/>
        <end position="163"/>
    </location>
</feature>
<protein>
    <submittedName>
        <fullName evidence="7">Iron permease FTR1 family protein</fullName>
    </submittedName>
</protein>
<dbReference type="AlphaFoldDB" id="A0A520MXM3"/>
<evidence type="ECO:0000256" key="4">
    <source>
        <dbReference type="ARBA" id="ARBA00022989"/>
    </source>
</evidence>
<feature type="transmembrane region" description="Helical" evidence="6">
    <location>
        <begin position="68"/>
        <end position="90"/>
    </location>
</feature>
<feature type="transmembrane region" description="Helical" evidence="6">
    <location>
        <begin position="37"/>
        <end position="56"/>
    </location>
</feature>